<protein>
    <recommendedName>
        <fullName evidence="1">Bacterial alpha-2-macroglobulin MG10 domain-containing protein</fullName>
    </recommendedName>
</protein>
<gene>
    <name evidence="2" type="ORF">ENR59_03285</name>
</gene>
<organism evidence="2">
    <name type="scientific">Fundidesulfovibrio putealis</name>
    <dbReference type="NCBI Taxonomy" id="270496"/>
    <lineage>
        <taxon>Bacteria</taxon>
        <taxon>Pseudomonadati</taxon>
        <taxon>Thermodesulfobacteriota</taxon>
        <taxon>Desulfovibrionia</taxon>
        <taxon>Desulfovibrionales</taxon>
        <taxon>Desulfovibrionaceae</taxon>
        <taxon>Fundidesulfovibrio</taxon>
    </lineage>
</organism>
<evidence type="ECO:0000259" key="1">
    <source>
        <dbReference type="Pfam" id="PF17973"/>
    </source>
</evidence>
<comment type="caution">
    <text evidence="2">The sequence shown here is derived from an EMBL/GenBank/DDBJ whole genome shotgun (WGS) entry which is preliminary data.</text>
</comment>
<name>A0A7C4AGD3_9BACT</name>
<dbReference type="PANTHER" id="PTHR40094">
    <property type="entry name" value="ALPHA-2-MACROGLOBULIN HOMOLOG"/>
    <property type="match status" value="1"/>
</dbReference>
<dbReference type="InterPro" id="IPR041246">
    <property type="entry name" value="Bact_MG10"/>
</dbReference>
<proteinExistence type="predicted"/>
<accession>A0A7C4AGD3</accession>
<dbReference type="AlphaFoldDB" id="A0A7C4AGD3"/>
<sequence length="323" mass="34041">MRAKLAAQMTTDAQALLGAAYVAAGNPKAAEPLLAAKAEPVPAPRGDDVFDSALRSRALLLAALVDAAPDAPATAQAARDLTRMLDAAPACSTQESGMAFVALGKLFARQQNLPACTGRVLSGQEEVARFDTARTTLLKSLPVAAPPRLELDAACGPGALFYSLDARGVPQPETYKPSANGLELKREFLDRAGKPLDPARITQGSPVVVKTSLRSTSGPLAHVVLSQLLPSGLEVENPRLATTEKLDWMEAKPSATAYADYRADRVNVFLDLPDQEWKDVYTLCRAVIPGTYALPPVRAEAMYAPEIAAGTALGVIGIEGSKK</sequence>
<dbReference type="PANTHER" id="PTHR40094:SF1">
    <property type="entry name" value="UBIQUITIN DOMAIN-CONTAINING PROTEIN"/>
    <property type="match status" value="1"/>
</dbReference>
<dbReference type="EMBL" id="DSRP01000226">
    <property type="protein sequence ID" value="HGG91956.1"/>
    <property type="molecule type" value="Genomic_DNA"/>
</dbReference>
<reference evidence="2" key="1">
    <citation type="journal article" date="2020" name="mSystems">
        <title>Genome- and Community-Level Interaction Insights into Carbon Utilization and Element Cycling Functions of Hydrothermarchaeota in Hydrothermal Sediment.</title>
        <authorList>
            <person name="Zhou Z."/>
            <person name="Liu Y."/>
            <person name="Xu W."/>
            <person name="Pan J."/>
            <person name="Luo Z.H."/>
            <person name="Li M."/>
        </authorList>
    </citation>
    <scope>NUCLEOTIDE SEQUENCE [LARGE SCALE GENOMIC DNA]</scope>
    <source>
        <strain evidence="2">SpSt-413</strain>
    </source>
</reference>
<dbReference type="GO" id="GO:0004866">
    <property type="term" value="F:endopeptidase inhibitor activity"/>
    <property type="evidence" value="ECO:0007669"/>
    <property type="project" value="TreeGrafter"/>
</dbReference>
<dbReference type="InterPro" id="IPR051802">
    <property type="entry name" value="YfhM-like"/>
</dbReference>
<dbReference type="Pfam" id="PF17973">
    <property type="entry name" value="bMG10"/>
    <property type="match status" value="1"/>
</dbReference>
<feature type="domain" description="Bacterial alpha-2-macroglobulin MG10" evidence="1">
    <location>
        <begin position="181"/>
        <end position="306"/>
    </location>
</feature>
<evidence type="ECO:0000313" key="2">
    <source>
        <dbReference type="EMBL" id="HGG91956.1"/>
    </source>
</evidence>